<evidence type="ECO:0000256" key="1">
    <source>
        <dbReference type="ARBA" id="ARBA00004141"/>
    </source>
</evidence>
<keyword evidence="4" id="KW-0813">Transport</keyword>
<dbReference type="GO" id="GO:0015990">
    <property type="term" value="P:electron transport coupled proton transport"/>
    <property type="evidence" value="ECO:0000318"/>
    <property type="project" value="GO_Central"/>
</dbReference>
<dbReference type="GO" id="GO:0008137">
    <property type="term" value="F:NADH dehydrogenase (ubiquinone) activity"/>
    <property type="evidence" value="ECO:0007669"/>
    <property type="project" value="InterPro"/>
</dbReference>
<dbReference type="GeneID" id="107801562"/>
<reference evidence="13" key="1">
    <citation type="journal article" date="2014" name="Nat. Commun.">
        <title>The tobacco genome sequence and its comparison with those of tomato and potato.</title>
        <authorList>
            <person name="Sierro N."/>
            <person name="Battey J.N."/>
            <person name="Ouadi S."/>
            <person name="Bakaher N."/>
            <person name="Bovet L."/>
            <person name="Willig A."/>
            <person name="Goepfert S."/>
            <person name="Peitsch M.C."/>
            <person name="Ivanov N.V."/>
        </authorList>
    </citation>
    <scope>NUCLEOTIDE SEQUENCE [LARGE SCALE GENOMIC DNA]</scope>
</reference>
<dbReference type="InterPro" id="IPR003945">
    <property type="entry name" value="NU5C-like"/>
</dbReference>
<dbReference type="Pfam" id="PF00662">
    <property type="entry name" value="Proton_antipo_N"/>
    <property type="match status" value="1"/>
</dbReference>
<keyword evidence="9" id="KW-0520">NAD</keyword>
<evidence type="ECO:0000256" key="6">
    <source>
        <dbReference type="ARBA" id="ARBA00022692"/>
    </source>
</evidence>
<dbReference type="InterPro" id="IPR001750">
    <property type="entry name" value="ND/Mrp_TM"/>
</dbReference>
<keyword evidence="7" id="KW-1278">Translocase</keyword>
<dbReference type="KEGG" id="nta:107801562"/>
<evidence type="ECO:0000313" key="13">
    <source>
        <dbReference type="Proteomes" id="UP000790787"/>
    </source>
</evidence>
<dbReference type="RefSeq" id="XP_016480393.1">
    <property type="nucleotide sequence ID" value="XM_016624907.1"/>
</dbReference>
<evidence type="ECO:0000256" key="2">
    <source>
        <dbReference type="ARBA" id="ARBA00004334"/>
    </source>
</evidence>
<keyword evidence="13" id="KW-1185">Reference proteome</keyword>
<name>A0A1S4AV63_TOBAC</name>
<keyword evidence="6" id="KW-0812">Transmembrane</keyword>
<evidence type="ECO:0000256" key="9">
    <source>
        <dbReference type="ARBA" id="ARBA00023027"/>
    </source>
</evidence>
<proteinExistence type="inferred from homology"/>
<evidence type="ECO:0000256" key="11">
    <source>
        <dbReference type="ARBA" id="ARBA00047726"/>
    </source>
</evidence>
<dbReference type="PaxDb" id="4097-A0A1S4AV63"/>
<evidence type="ECO:0000256" key="10">
    <source>
        <dbReference type="ARBA" id="ARBA00023136"/>
    </source>
</evidence>
<comment type="catalytic activity">
    <reaction evidence="12">
        <text>a plastoquinone + NADH + (n+1) H(+)(in) = a plastoquinol + NAD(+) + n H(+)(out)</text>
        <dbReference type="Rhea" id="RHEA:42608"/>
        <dbReference type="Rhea" id="RHEA-COMP:9561"/>
        <dbReference type="Rhea" id="RHEA-COMP:9562"/>
        <dbReference type="ChEBI" id="CHEBI:15378"/>
        <dbReference type="ChEBI" id="CHEBI:17757"/>
        <dbReference type="ChEBI" id="CHEBI:57540"/>
        <dbReference type="ChEBI" id="CHEBI:57945"/>
        <dbReference type="ChEBI" id="CHEBI:62192"/>
    </reaction>
</comment>
<dbReference type="AlphaFoldDB" id="A0A1S4AV63"/>
<reference evidence="14" key="2">
    <citation type="submission" date="2025-08" db="UniProtKB">
        <authorList>
            <consortium name="RefSeq"/>
        </authorList>
    </citation>
    <scope>IDENTIFICATION</scope>
</reference>
<gene>
    <name evidence="14" type="primary">LOC107801562</name>
</gene>
<dbReference type="PRINTS" id="PR01434">
    <property type="entry name" value="NADHDHGNASE5"/>
</dbReference>
<evidence type="ECO:0000256" key="7">
    <source>
        <dbReference type="ARBA" id="ARBA00022967"/>
    </source>
</evidence>
<evidence type="ECO:0000256" key="4">
    <source>
        <dbReference type="ARBA" id="ARBA00022448"/>
    </source>
</evidence>
<evidence type="ECO:0000313" key="14">
    <source>
        <dbReference type="RefSeq" id="XP_016480393.1"/>
    </source>
</evidence>
<dbReference type="STRING" id="4097.A0A1S4AV63"/>
<evidence type="ECO:0000256" key="12">
    <source>
        <dbReference type="ARBA" id="ARBA00048026"/>
    </source>
</evidence>
<dbReference type="InterPro" id="IPR001516">
    <property type="entry name" value="Proton_antipo_N"/>
</dbReference>
<dbReference type="OMA" id="FAWSTID"/>
<dbReference type="OrthoDB" id="543408at2759"/>
<dbReference type="GO" id="GO:0045271">
    <property type="term" value="C:respiratory chain complex I"/>
    <property type="evidence" value="ECO:0000318"/>
    <property type="project" value="GO_Central"/>
</dbReference>
<comment type="similarity">
    <text evidence="3">Belongs to the complex I subunit 5 family.</text>
</comment>
<comment type="catalytic activity">
    <reaction evidence="11">
        <text>a plastoquinone + NADPH + (n+1) H(+)(in) = a plastoquinol + NADP(+) + n H(+)(out)</text>
        <dbReference type="Rhea" id="RHEA:42612"/>
        <dbReference type="Rhea" id="RHEA-COMP:9561"/>
        <dbReference type="Rhea" id="RHEA-COMP:9562"/>
        <dbReference type="ChEBI" id="CHEBI:15378"/>
        <dbReference type="ChEBI" id="CHEBI:17757"/>
        <dbReference type="ChEBI" id="CHEBI:57783"/>
        <dbReference type="ChEBI" id="CHEBI:58349"/>
        <dbReference type="ChEBI" id="CHEBI:62192"/>
    </reaction>
</comment>
<dbReference type="PANTHER" id="PTHR42829:SF2">
    <property type="entry name" value="NADH-UBIQUINONE OXIDOREDUCTASE CHAIN 5"/>
    <property type="match status" value="1"/>
</dbReference>
<dbReference type="Proteomes" id="UP000790787">
    <property type="component" value="Chromosome 5"/>
</dbReference>
<comment type="subcellular location">
    <subcellularLocation>
        <location evidence="1">Membrane</location>
        <topology evidence="1">Multi-pass membrane protein</topology>
    </subcellularLocation>
    <subcellularLocation>
        <location evidence="2">Plastid</location>
        <location evidence="2">Chloroplast thylakoid membrane</location>
    </subcellularLocation>
</comment>
<accession>A0A1S4AV63</accession>
<dbReference type="GO" id="GO:0042773">
    <property type="term" value="P:ATP synthesis coupled electron transport"/>
    <property type="evidence" value="ECO:0007669"/>
    <property type="project" value="InterPro"/>
</dbReference>
<dbReference type="GO" id="GO:0009535">
    <property type="term" value="C:chloroplast thylakoid membrane"/>
    <property type="evidence" value="ECO:0007669"/>
    <property type="project" value="UniProtKB-SubCell"/>
</dbReference>
<organism evidence="13 14">
    <name type="scientific">Nicotiana tabacum</name>
    <name type="common">Common tobacco</name>
    <dbReference type="NCBI Taxonomy" id="4097"/>
    <lineage>
        <taxon>Eukaryota</taxon>
        <taxon>Viridiplantae</taxon>
        <taxon>Streptophyta</taxon>
        <taxon>Embryophyta</taxon>
        <taxon>Tracheophyta</taxon>
        <taxon>Spermatophyta</taxon>
        <taxon>Magnoliopsida</taxon>
        <taxon>eudicotyledons</taxon>
        <taxon>Gunneridae</taxon>
        <taxon>Pentapetalae</taxon>
        <taxon>asterids</taxon>
        <taxon>lamiids</taxon>
        <taxon>Solanales</taxon>
        <taxon>Solanaceae</taxon>
        <taxon>Nicotianoideae</taxon>
        <taxon>Nicotianeae</taxon>
        <taxon>Nicotiana</taxon>
    </lineage>
</organism>
<dbReference type="Pfam" id="PF00361">
    <property type="entry name" value="Proton_antipo_M"/>
    <property type="match status" value="1"/>
</dbReference>
<keyword evidence="8" id="KW-1133">Transmembrane helix</keyword>
<keyword evidence="10" id="KW-0472">Membrane</keyword>
<protein>
    <submittedName>
        <fullName evidence="14">NADH-ubiquinone oxidoreductase chain 5</fullName>
    </submittedName>
</protein>
<keyword evidence="5" id="KW-0934">Plastid</keyword>
<evidence type="ECO:0000256" key="5">
    <source>
        <dbReference type="ARBA" id="ARBA00022640"/>
    </source>
</evidence>
<evidence type="ECO:0000256" key="8">
    <source>
        <dbReference type="ARBA" id="ARBA00022989"/>
    </source>
</evidence>
<dbReference type="PANTHER" id="PTHR42829">
    <property type="entry name" value="NADH-UBIQUINONE OXIDOREDUCTASE CHAIN 5"/>
    <property type="match status" value="1"/>
</dbReference>
<evidence type="ECO:0000256" key="3">
    <source>
        <dbReference type="ARBA" id="ARBA00008200"/>
    </source>
</evidence>
<sequence>MLIVVTFISSLVHLYSISYMSEDLHIPRIMCYLSIPTFFMPMLVTGDNSLQLFLGWEGVGLASYLLIHFWFTRLQADKAAIKAMLVNRVGDFGLAPGILGCFTLFQTVDFSTIFARASAPRNSWISCNMRLNAITLICILLFIGAVGKSAQIGSHTWSPDAMEGPTPVSALIHAATMVTAGVFMIARCSPLFEYPPSALIVITFAGAMTSFLAATTGILQNDLKRVIAYTVPAGVVAAVGLSSDWTPARAVGGPSAADRVGALVAPWARPQPLTRPRPLTAAVGGAGA</sequence>